<feature type="region of interest" description="Disordered" evidence="1">
    <location>
        <begin position="149"/>
        <end position="174"/>
    </location>
</feature>
<comment type="caution">
    <text evidence="2">The sequence shown here is derived from an EMBL/GenBank/DDBJ whole genome shotgun (WGS) entry which is preliminary data.</text>
</comment>
<feature type="compositionally biased region" description="Polar residues" evidence="1">
    <location>
        <begin position="1"/>
        <end position="11"/>
    </location>
</feature>
<feature type="compositionally biased region" description="Low complexity" evidence="1">
    <location>
        <begin position="68"/>
        <end position="81"/>
    </location>
</feature>
<dbReference type="EMBL" id="JADNRY010000033">
    <property type="protein sequence ID" value="KAF9071400.1"/>
    <property type="molecule type" value="Genomic_DNA"/>
</dbReference>
<name>A0A9P5U8W4_9AGAR</name>
<sequence>MSATRTITGENTTHEDTQTSYLFNTPGYNRQMANTLELAMDTDNNPSFQSEGHRLGAAPNRSPPRNIQSQSSHRSQSRTSTPMVRLMVPANPFPTPQETPFDMTPIRPRPTLAHEAWSYAAAYGPSLPLTPGPTQIDNLQAEVQEGHEGSVRDPIDNYGDRSPTQVVSPSPHHEFYQTPRNLVQAPATPVRALITGERHPTLGSIVGPTNTVQQRSQTPETPSMHFASYRQGFREIVGESPLRTPIQNPPNISRVAELQTRRSGEHILDQPTTGNNFRIVTQEQLVSLGEGCRRFIGQIGLTTRNGTDSVESWIHRFMRIANANPDDLDDSVAIALERREVQEEMTRLINDARRPEIEQLYDRWSASSQRY</sequence>
<feature type="region of interest" description="Disordered" evidence="1">
    <location>
        <begin position="41"/>
        <end position="82"/>
    </location>
</feature>
<dbReference type="Proteomes" id="UP000772434">
    <property type="component" value="Unassembled WGS sequence"/>
</dbReference>
<feature type="region of interest" description="Disordered" evidence="1">
    <location>
        <begin position="1"/>
        <end position="24"/>
    </location>
</feature>
<keyword evidence="3" id="KW-1185">Reference proteome</keyword>
<accession>A0A9P5U8W4</accession>
<feature type="compositionally biased region" description="Basic and acidic residues" evidence="1">
    <location>
        <begin position="149"/>
        <end position="159"/>
    </location>
</feature>
<gene>
    <name evidence="2" type="ORF">BDP27DRAFT_1419189</name>
</gene>
<organism evidence="2 3">
    <name type="scientific">Rhodocollybia butyracea</name>
    <dbReference type="NCBI Taxonomy" id="206335"/>
    <lineage>
        <taxon>Eukaryota</taxon>
        <taxon>Fungi</taxon>
        <taxon>Dikarya</taxon>
        <taxon>Basidiomycota</taxon>
        <taxon>Agaricomycotina</taxon>
        <taxon>Agaricomycetes</taxon>
        <taxon>Agaricomycetidae</taxon>
        <taxon>Agaricales</taxon>
        <taxon>Marasmiineae</taxon>
        <taxon>Omphalotaceae</taxon>
        <taxon>Rhodocollybia</taxon>
    </lineage>
</organism>
<evidence type="ECO:0000256" key="1">
    <source>
        <dbReference type="SAM" id="MobiDB-lite"/>
    </source>
</evidence>
<protein>
    <submittedName>
        <fullName evidence="2">Uncharacterized protein</fullName>
    </submittedName>
</protein>
<proteinExistence type="predicted"/>
<reference evidence="2" key="1">
    <citation type="submission" date="2020-11" db="EMBL/GenBank/DDBJ databases">
        <authorList>
            <consortium name="DOE Joint Genome Institute"/>
            <person name="Ahrendt S."/>
            <person name="Riley R."/>
            <person name="Andreopoulos W."/>
            <person name="Labutti K."/>
            <person name="Pangilinan J."/>
            <person name="Ruiz-Duenas F.J."/>
            <person name="Barrasa J.M."/>
            <person name="Sanchez-Garcia M."/>
            <person name="Camarero S."/>
            <person name="Miyauchi S."/>
            <person name="Serrano A."/>
            <person name="Linde D."/>
            <person name="Babiker R."/>
            <person name="Drula E."/>
            <person name="Ayuso-Fernandez I."/>
            <person name="Pacheco R."/>
            <person name="Padilla G."/>
            <person name="Ferreira P."/>
            <person name="Barriuso J."/>
            <person name="Kellner H."/>
            <person name="Castanera R."/>
            <person name="Alfaro M."/>
            <person name="Ramirez L."/>
            <person name="Pisabarro A.G."/>
            <person name="Kuo A."/>
            <person name="Tritt A."/>
            <person name="Lipzen A."/>
            <person name="He G."/>
            <person name="Yan M."/>
            <person name="Ng V."/>
            <person name="Cullen D."/>
            <person name="Martin F."/>
            <person name="Rosso M.-N."/>
            <person name="Henrissat B."/>
            <person name="Hibbett D."/>
            <person name="Martinez A.T."/>
            <person name="Grigoriev I.V."/>
        </authorList>
    </citation>
    <scope>NUCLEOTIDE SEQUENCE</scope>
    <source>
        <strain evidence="2">AH 40177</strain>
    </source>
</reference>
<feature type="region of interest" description="Disordered" evidence="1">
    <location>
        <begin position="200"/>
        <end position="223"/>
    </location>
</feature>
<dbReference type="AlphaFoldDB" id="A0A9P5U8W4"/>
<evidence type="ECO:0000313" key="3">
    <source>
        <dbReference type="Proteomes" id="UP000772434"/>
    </source>
</evidence>
<evidence type="ECO:0000313" key="2">
    <source>
        <dbReference type="EMBL" id="KAF9071400.1"/>
    </source>
</evidence>
<feature type="compositionally biased region" description="Polar residues" evidence="1">
    <location>
        <begin position="207"/>
        <end position="221"/>
    </location>
</feature>